<evidence type="ECO:0000256" key="5">
    <source>
        <dbReference type="SAM" id="Phobius"/>
    </source>
</evidence>
<dbReference type="EMBL" id="CP107716">
    <property type="protein sequence ID" value="UYQ71153.1"/>
    <property type="molecule type" value="Genomic_DNA"/>
</dbReference>
<gene>
    <name evidence="7" type="ORF">OF122_13995</name>
</gene>
<dbReference type="Proteomes" id="UP001163882">
    <property type="component" value="Chromosome"/>
</dbReference>
<evidence type="ECO:0000256" key="1">
    <source>
        <dbReference type="ARBA" id="ARBA00004141"/>
    </source>
</evidence>
<accession>A0ABY6IKP2</accession>
<keyword evidence="3 5" id="KW-1133">Transmembrane helix</keyword>
<feature type="transmembrane region" description="Helical" evidence="5">
    <location>
        <begin position="198"/>
        <end position="219"/>
    </location>
</feature>
<feature type="transmembrane region" description="Helical" evidence="5">
    <location>
        <begin position="35"/>
        <end position="64"/>
    </location>
</feature>
<name>A0ABY6IKP2_9HYPH</name>
<protein>
    <submittedName>
        <fullName evidence="7">NnrU family protein</fullName>
    </submittedName>
</protein>
<organism evidence="7 8">
    <name type="scientific">Pelagibacterium flavum</name>
    <dbReference type="NCBI Taxonomy" id="2984530"/>
    <lineage>
        <taxon>Bacteria</taxon>
        <taxon>Pseudomonadati</taxon>
        <taxon>Pseudomonadota</taxon>
        <taxon>Alphaproteobacteria</taxon>
        <taxon>Hyphomicrobiales</taxon>
        <taxon>Devosiaceae</taxon>
        <taxon>Pelagibacterium</taxon>
    </lineage>
</organism>
<keyword evidence="2 5" id="KW-0812">Transmembrane</keyword>
<sequence>MPEFALALTLFVLSHLVPSLPGVRARIIAIIGRKAYLIGYATLSVVLLAWVLLAAVSAPVSVLWMPAGWQAWITLVVSPIALFLIIAGLISPNPLSLSARRSQLGEAGAVVTITRHPVFWGFALWSASHIPPNGDLRSLLLFGSLTILAVSGFWLSDKRARRALEGQWQALARTTSIIPFLAVILGRTRLRWDSWLTLALLLAIALTSWLVLGGHAALFSADPISATRY</sequence>
<feature type="transmembrane region" description="Helical" evidence="5">
    <location>
        <begin position="138"/>
        <end position="156"/>
    </location>
</feature>
<feature type="domain" description="NnrU" evidence="6">
    <location>
        <begin position="4"/>
        <end position="223"/>
    </location>
</feature>
<evidence type="ECO:0000256" key="3">
    <source>
        <dbReference type="ARBA" id="ARBA00022989"/>
    </source>
</evidence>
<evidence type="ECO:0000313" key="7">
    <source>
        <dbReference type="EMBL" id="UYQ71153.1"/>
    </source>
</evidence>
<dbReference type="InterPro" id="IPR009915">
    <property type="entry name" value="NnrU_dom"/>
</dbReference>
<dbReference type="RefSeq" id="WP_264224813.1">
    <property type="nucleotide sequence ID" value="NZ_CP107716.1"/>
</dbReference>
<evidence type="ECO:0000313" key="8">
    <source>
        <dbReference type="Proteomes" id="UP001163882"/>
    </source>
</evidence>
<comment type="subcellular location">
    <subcellularLocation>
        <location evidence="1">Membrane</location>
        <topology evidence="1">Multi-pass membrane protein</topology>
    </subcellularLocation>
</comment>
<keyword evidence="4 5" id="KW-0472">Membrane</keyword>
<keyword evidence="8" id="KW-1185">Reference proteome</keyword>
<feature type="transmembrane region" description="Helical" evidence="5">
    <location>
        <begin position="71"/>
        <end position="90"/>
    </location>
</feature>
<reference evidence="7" key="1">
    <citation type="submission" date="2022-10" db="EMBL/GenBank/DDBJ databases">
        <title>YIM 151497 complete genome.</title>
        <authorList>
            <person name="Chen X."/>
        </authorList>
    </citation>
    <scope>NUCLEOTIDE SEQUENCE</scope>
    <source>
        <strain evidence="7">YIM 151497</strain>
    </source>
</reference>
<evidence type="ECO:0000259" key="6">
    <source>
        <dbReference type="Pfam" id="PF07298"/>
    </source>
</evidence>
<dbReference type="Pfam" id="PF07298">
    <property type="entry name" value="NnrU"/>
    <property type="match status" value="1"/>
</dbReference>
<evidence type="ECO:0000256" key="2">
    <source>
        <dbReference type="ARBA" id="ARBA00022692"/>
    </source>
</evidence>
<proteinExistence type="predicted"/>
<evidence type="ECO:0000256" key="4">
    <source>
        <dbReference type="ARBA" id="ARBA00023136"/>
    </source>
</evidence>